<dbReference type="GO" id="GO:0042791">
    <property type="term" value="P:5S class rRNA transcription by RNA polymerase III"/>
    <property type="evidence" value="ECO:0007669"/>
    <property type="project" value="TreeGrafter"/>
</dbReference>
<feature type="compositionally biased region" description="Polar residues" evidence="6">
    <location>
        <begin position="822"/>
        <end position="836"/>
    </location>
</feature>
<dbReference type="Proteomes" id="UP000243515">
    <property type="component" value="Unassembled WGS sequence"/>
</dbReference>
<dbReference type="GO" id="GO:0006384">
    <property type="term" value="P:transcription initiation at RNA polymerase III promoter"/>
    <property type="evidence" value="ECO:0007669"/>
    <property type="project" value="InterPro"/>
</dbReference>
<keyword evidence="4" id="KW-0804">Transcription</keyword>
<evidence type="ECO:0000313" key="9">
    <source>
        <dbReference type="EMBL" id="OXV10186.1"/>
    </source>
</evidence>
<feature type="region of interest" description="Disordered" evidence="6">
    <location>
        <begin position="713"/>
        <end position="789"/>
    </location>
</feature>
<keyword evidence="3" id="KW-0238">DNA-binding</keyword>
<comment type="caution">
    <text evidence="9">The sequence shown here is derived from an EMBL/GenBank/DDBJ whole genome shotgun (WGS) entry which is preliminary data.</text>
</comment>
<evidence type="ECO:0000259" key="8">
    <source>
        <dbReference type="Pfam" id="PF20222"/>
    </source>
</evidence>
<evidence type="ECO:0000256" key="2">
    <source>
        <dbReference type="ARBA" id="ARBA00022553"/>
    </source>
</evidence>
<evidence type="ECO:0000256" key="1">
    <source>
        <dbReference type="ARBA" id="ARBA00004123"/>
    </source>
</evidence>
<dbReference type="InterPro" id="IPR046488">
    <property type="entry name" value="Sfc3/Tfc3_C"/>
</dbReference>
<comment type="subcellular location">
    <subcellularLocation>
        <location evidence="1">Nucleus</location>
    </subcellularLocation>
</comment>
<feature type="region of interest" description="Disordered" evidence="6">
    <location>
        <begin position="569"/>
        <end position="592"/>
    </location>
</feature>
<organism evidence="9 10">
    <name type="scientific">Elaphomyces granulatus</name>
    <dbReference type="NCBI Taxonomy" id="519963"/>
    <lineage>
        <taxon>Eukaryota</taxon>
        <taxon>Fungi</taxon>
        <taxon>Dikarya</taxon>
        <taxon>Ascomycota</taxon>
        <taxon>Pezizomycotina</taxon>
        <taxon>Eurotiomycetes</taxon>
        <taxon>Eurotiomycetidae</taxon>
        <taxon>Eurotiales</taxon>
        <taxon>Elaphomycetaceae</taxon>
        <taxon>Elaphomyces</taxon>
    </lineage>
</organism>
<feature type="region of interest" description="Disordered" evidence="6">
    <location>
        <begin position="1448"/>
        <end position="1470"/>
    </location>
</feature>
<feature type="compositionally biased region" description="Low complexity" evidence="6">
    <location>
        <begin position="1336"/>
        <end position="1349"/>
    </location>
</feature>
<feature type="compositionally biased region" description="Low complexity" evidence="6">
    <location>
        <begin position="754"/>
        <end position="768"/>
    </location>
</feature>
<dbReference type="InterPro" id="IPR035625">
    <property type="entry name" value="Tfc3-like_eWH"/>
</dbReference>
<proteinExistence type="predicted"/>
<feature type="compositionally biased region" description="Polar residues" evidence="6">
    <location>
        <begin position="965"/>
        <end position="985"/>
    </location>
</feature>
<feature type="domain" description="Transcription factor tau subunit sfc3/Tfc3 C-terminal" evidence="8">
    <location>
        <begin position="1509"/>
        <end position="1952"/>
    </location>
</feature>
<reference evidence="9 10" key="1">
    <citation type="journal article" date="2015" name="Environ. Microbiol.">
        <title>Metagenome sequence of Elaphomyces granulatus from sporocarp tissue reveals Ascomycota ectomycorrhizal fingerprints of genome expansion and a Proteobacteria-rich microbiome.</title>
        <authorList>
            <person name="Quandt C.A."/>
            <person name="Kohler A."/>
            <person name="Hesse C.N."/>
            <person name="Sharpton T.J."/>
            <person name="Martin F."/>
            <person name="Spatafora J.W."/>
        </authorList>
    </citation>
    <scope>NUCLEOTIDE SEQUENCE [LARGE SCALE GENOMIC DNA]</scope>
    <source>
        <strain evidence="9 10">OSC145934</strain>
    </source>
</reference>
<dbReference type="EMBL" id="NPHW01003075">
    <property type="protein sequence ID" value="OXV10186.1"/>
    <property type="molecule type" value="Genomic_DNA"/>
</dbReference>
<dbReference type="InterPro" id="IPR044210">
    <property type="entry name" value="Tfc3-like"/>
</dbReference>
<feature type="region of interest" description="Disordered" evidence="6">
    <location>
        <begin position="1244"/>
        <end position="1286"/>
    </location>
</feature>
<protein>
    <submittedName>
        <fullName evidence="9">Uncharacterized protein</fullName>
    </submittedName>
</protein>
<dbReference type="PANTHER" id="PTHR15180">
    <property type="entry name" value="GENERAL TRANSCRIPTION FACTOR 3C POLYPEPTIDE 1"/>
    <property type="match status" value="1"/>
</dbReference>
<feature type="compositionally biased region" description="Basic residues" evidence="6">
    <location>
        <begin position="769"/>
        <end position="779"/>
    </location>
</feature>
<feature type="region of interest" description="Disordered" evidence="6">
    <location>
        <begin position="954"/>
        <end position="990"/>
    </location>
</feature>
<feature type="compositionally biased region" description="Polar residues" evidence="6">
    <location>
        <begin position="883"/>
        <end position="894"/>
    </location>
</feature>
<dbReference type="GO" id="GO:0000127">
    <property type="term" value="C:transcription factor TFIIIC complex"/>
    <property type="evidence" value="ECO:0007669"/>
    <property type="project" value="InterPro"/>
</dbReference>
<evidence type="ECO:0000256" key="3">
    <source>
        <dbReference type="ARBA" id="ARBA00023125"/>
    </source>
</evidence>
<gene>
    <name evidence="9" type="ORF">Egran_02052</name>
</gene>
<name>A0A232M1E8_9EURO</name>
<keyword evidence="5" id="KW-0539">Nucleus</keyword>
<feature type="region of interest" description="Disordered" evidence="6">
    <location>
        <begin position="1330"/>
        <end position="1364"/>
    </location>
</feature>
<dbReference type="Pfam" id="PF20222">
    <property type="entry name" value="DUF6581"/>
    <property type="match status" value="1"/>
</dbReference>
<dbReference type="CDD" id="cd16169">
    <property type="entry name" value="Tau138_eWH"/>
    <property type="match status" value="1"/>
</dbReference>
<evidence type="ECO:0000256" key="4">
    <source>
        <dbReference type="ARBA" id="ARBA00023163"/>
    </source>
</evidence>
<evidence type="ECO:0000259" key="7">
    <source>
        <dbReference type="Pfam" id="PF04182"/>
    </source>
</evidence>
<dbReference type="Pfam" id="PF04182">
    <property type="entry name" value="B-block_TFIIIC"/>
    <property type="match status" value="1"/>
</dbReference>
<feature type="region of interest" description="Disordered" evidence="6">
    <location>
        <begin position="80"/>
        <end position="125"/>
    </location>
</feature>
<sequence length="2008" mass="223756">MARSFRDLIDFLLAEIALCGDQGASPSDLLAFVDAFYSSPPREQRPYKLDALSRRKPVIDRRFQERVWTWLTKNPEVSVGKKREGNGLSLSEAEAGQRSPADISDEEITSKAPGSQAPASPVQNGSLRVFVSEERTWLAITGHKPDESRVYPTEFALLSIIASRKSEGIVQTDLVKLSGQDKRSVPKRTDMLQQKGYIEKRAVQVKSSRTSLCTLRKFVLDRPAFPTTETPPERGAGTKHQTGDIIDFKVFTDRLFEVLREFKVISRYDLKKILGFADGWRWRILSRALQKFERIGCVQRVRAMSQYDDTRKALHSCVMLTRDPSERDIQFFLDNSRNLFSNLNQEDGTNHELDDDIEADAVRRESAVHHFRTLEGVKEEVVDGGRILPQWMPDRNLHNLIFDVIDGAGTTGRTNSDTIRICFGGFVRRPLENVLCRLVECWQMSQLPHLRHLALVRDTALNRTITHYIHYSAKNFRKLVESGQASWEAVEFVAKDSQSATLVVPPVDAQVVLDAYGLPLIDPTPNLVKNGNATLLECMAAAKPTDYIQSSSDPIAVKQADGTYKIERGRKKTAPRELRQVSDPANGLDGDGIDGDLQINVKAQKLTKKNPAGFEGMSEKAILEALGLDETWTEYSVFLIDRPHPGVYVTPRGRRRPTGKRSGRPRISRIAVFKSSKLRSLPWFVETRLKTEDILGLRRPSIEVERLAADLSSTDDALSISATPQSRPLGRETRHQPLAPTKSKKRRHQGEGDTTNPREIPTTVTTTGRRGRQPKRPRHSSPSSRVQDKAISINERLQYNATHVPAEQTPQTSLSEKVIASPRSSRNVEKQTTATERATKAQEARYETGSRKAPNKRPLEDSALGPDESEKQPPMKRPRRSLNSKTTASLSTLARQPGASHAGIDKVEGRSQIIQVVIENPASSITSLVGSGRPIVSVTNEMHPKRVSDGQALLGLRGSPEKNDAQLSKTEVSHEATNASGTTSYEPPARQFQRPAYIENSEKEATSILPVTELQTEIASNITHTPTAQESTSAKPKKTAVERGGSVAVLRRKIVLEILEKCGGAFPLGNELWFPFTTAWSKARHTEKPDLRTIRSTVKALVDAGKLRQLTFSGKDNKGVMITKSIVTMPDIPPDDPLVREMRAQMLALHPRHYIPPNADIDATATKNSKNPSRVPIEPNVTVQLQYKPAWVVAREKRRGRHLIGSGEPLVGKSGVIRLRKLQLLQNVGFSLGGSAATFRSGASSVAKGKRSSSQPRLVAGQGTQDDQVTARSRNNGHSNNVGRPKRLWGLVSSMAPHAMLMNTKQTFYPTNGTFGTNAGLAAKIKATSLKRKPVSSLPRSLDDLLSQSEQDQTDFTGSPDPRSSKFFLHNDTIARWELQNKDLFDMKSRELIYINQTVHGPFEALPLEGRIEFDVDKTPPPQPAPPAPPMVTRQAHRPLLRAIQPAKPRSANDIESQGPPTQCRPPSGPVQVSNYRCLTKLSEPISTKEPEKPSCQQLANRPTIRRNRFLRTMPQNLIRKIKVAIVVIRALVGGIEGKMVDWTLFTSVFPEFDPGFIQGRGKAILSKNRLQMAKMQSDFQERYAEAYETDQVPGIDYDNLEAYDWKSIVDWADSQLDVPISMKGPDLPATREQFDSIFEVREEPSTTLDELYVPNASVTISRKRTLFASIPFAVSLEEKLQNVTSKKNYLLCLETAKTWVRANVMAPDETYNPDEARKALERLREPLVSEAVDCLVAERVISMGNRGRVTPGRNYDMSSSFVVTLGRKRPLDSGMLKRAAHFKTDTLDADFQKTGVSDIKYHAEDGDILAIINLAAEGRITLMPRNPPRDKYGLTDGGYLTRLMDKEKLRFDVEIWPVDGAYIYGNPLKAMVSTVPPPRGDMDLGIHSVIPFISGPPTPAPSPSLQHGVFPGRVPIWYDIHFHFIKTIWDSVVATVVGCVAVRPGISAAAIACMINPTMGAWEVELLLEWLADVRVLRRTEAGEYQSLTPERRPGWVVNEWWWLAIC</sequence>
<feature type="compositionally biased region" description="Polar residues" evidence="6">
    <location>
        <begin position="713"/>
        <end position="726"/>
    </location>
</feature>
<feature type="compositionally biased region" description="Basic and acidic residues" evidence="6">
    <location>
        <begin position="837"/>
        <end position="850"/>
    </location>
</feature>
<dbReference type="InterPro" id="IPR007309">
    <property type="entry name" value="TFIIIC_Bblock-bd"/>
</dbReference>
<feature type="compositionally biased region" description="Polar residues" evidence="6">
    <location>
        <begin position="1252"/>
        <end position="1282"/>
    </location>
</feature>
<dbReference type="PANTHER" id="PTHR15180:SF1">
    <property type="entry name" value="GENERAL TRANSCRIPTION FACTOR 3C POLYPEPTIDE 1"/>
    <property type="match status" value="1"/>
</dbReference>
<feature type="domain" description="B-block binding subunit of TFIIIC" evidence="7">
    <location>
        <begin position="153"/>
        <end position="219"/>
    </location>
</feature>
<keyword evidence="10" id="KW-1185">Reference proteome</keyword>
<dbReference type="GO" id="GO:0003677">
    <property type="term" value="F:DNA binding"/>
    <property type="evidence" value="ECO:0007669"/>
    <property type="project" value="UniProtKB-KW"/>
</dbReference>
<feature type="region of interest" description="Disordered" evidence="6">
    <location>
        <begin position="803"/>
        <end position="905"/>
    </location>
</feature>
<evidence type="ECO:0000256" key="6">
    <source>
        <dbReference type="SAM" id="MobiDB-lite"/>
    </source>
</evidence>
<evidence type="ECO:0000313" key="10">
    <source>
        <dbReference type="Proteomes" id="UP000243515"/>
    </source>
</evidence>
<accession>A0A232M1E8</accession>
<evidence type="ECO:0000256" key="5">
    <source>
        <dbReference type="ARBA" id="ARBA00023242"/>
    </source>
</evidence>
<dbReference type="OrthoDB" id="5403573at2759"/>
<keyword evidence="2" id="KW-0597">Phosphoprotein</keyword>
<dbReference type="GO" id="GO:0005634">
    <property type="term" value="C:nucleus"/>
    <property type="evidence" value="ECO:0007669"/>
    <property type="project" value="UniProtKB-SubCell"/>
</dbReference>